<dbReference type="AlphaFoldDB" id="A0A2I7N9L9"/>
<evidence type="ECO:0000256" key="1">
    <source>
        <dbReference type="ARBA" id="ARBA00001933"/>
    </source>
</evidence>
<dbReference type="OrthoDB" id="5291638at2"/>
<proteinExistence type="inferred from homology"/>
<dbReference type="EMBL" id="CP024847">
    <property type="protein sequence ID" value="AUR53132.1"/>
    <property type="molecule type" value="Genomic_DNA"/>
</dbReference>
<sequence>MLNNSPISQFKYGNHTFFVKRDDLLDKNFNGNKARKLAYYLENDFPATNTIISYGGNQSNLMYSLSCLAQLKNWQFIYYTRSLSKTVKDSKQSNLELSLKNGMQLIELDKEYNQFTSSLCTTSNQLLICQGALQIEAEYGIKQLAEEINKWAVLNYLESINIFLPSGTGTTAFFLQKHLDKHQVITTNCVGSRDYLIEQMSSINYDNSKLPLVIDNKQYRFATPYEELLTTIREINKVSQIEFDLIYDPVGWKILLENLETIKGSILYLHCGGLTGNYSMQQRYNYLKNKSATS</sequence>
<dbReference type="Gene3D" id="3.40.50.1100">
    <property type="match status" value="2"/>
</dbReference>
<dbReference type="GO" id="GO:0019148">
    <property type="term" value="F:D-cysteine desulfhydrase activity"/>
    <property type="evidence" value="ECO:0007669"/>
    <property type="project" value="TreeGrafter"/>
</dbReference>
<keyword evidence="3 5" id="KW-0663">Pyridoxal phosphate</keyword>
<protein>
    <submittedName>
        <fullName evidence="6">1-aminocyclopropane-1-carboxylate deaminase</fullName>
    </submittedName>
</protein>
<dbReference type="InterPro" id="IPR027278">
    <property type="entry name" value="ACCD_DCysDesulf"/>
</dbReference>
<evidence type="ECO:0000313" key="6">
    <source>
        <dbReference type="EMBL" id="AUR53132.1"/>
    </source>
</evidence>
<feature type="modified residue" description="N6-(pyridoxal phosphate)lysine" evidence="5">
    <location>
        <position position="33"/>
    </location>
</feature>
<comment type="cofactor">
    <cofactor evidence="1">
        <name>pyridoxal 5'-phosphate</name>
        <dbReference type="ChEBI" id="CHEBI:597326"/>
    </cofactor>
</comment>
<evidence type="ECO:0000256" key="4">
    <source>
        <dbReference type="PIRSR" id="PIRSR006278-1"/>
    </source>
</evidence>
<dbReference type="Proteomes" id="UP000236655">
    <property type="component" value="Chromosome"/>
</dbReference>
<dbReference type="PANTHER" id="PTHR43780:SF2">
    <property type="entry name" value="1-AMINOCYCLOPROPANE-1-CARBOXYLATE DEAMINASE-RELATED"/>
    <property type="match status" value="1"/>
</dbReference>
<reference evidence="7" key="1">
    <citation type="submission" date="2017-11" db="EMBL/GenBank/DDBJ databases">
        <authorList>
            <person name="Chan K.G."/>
            <person name="Lee L.S."/>
        </authorList>
    </citation>
    <scope>NUCLEOTIDE SEQUENCE [LARGE SCALE GENOMIC DNA]</scope>
    <source>
        <strain evidence="7">DSM 100970</strain>
    </source>
</reference>
<dbReference type="PIRSF" id="PIRSF006278">
    <property type="entry name" value="ACCD_DCysDesulf"/>
    <property type="match status" value="1"/>
</dbReference>
<gene>
    <name evidence="6" type="ORF">CUN60_00805</name>
</gene>
<evidence type="ECO:0000256" key="2">
    <source>
        <dbReference type="ARBA" id="ARBA00008639"/>
    </source>
</evidence>
<dbReference type="PANTHER" id="PTHR43780">
    <property type="entry name" value="1-AMINOCYCLOPROPANE-1-CARBOXYLATE DEAMINASE-RELATED"/>
    <property type="match status" value="1"/>
</dbReference>
<feature type="active site" description="Nucleophile" evidence="4">
    <location>
        <position position="59"/>
    </location>
</feature>
<name>A0A2I7N9L9_9NEIS</name>
<comment type="similarity">
    <text evidence="2">Belongs to the ACC deaminase/D-cysteine desulfhydrase family.</text>
</comment>
<organism evidence="6 7">
    <name type="scientific">Aquella oligotrophica</name>
    <dbReference type="NCBI Taxonomy" id="2067065"/>
    <lineage>
        <taxon>Bacteria</taxon>
        <taxon>Pseudomonadati</taxon>
        <taxon>Pseudomonadota</taxon>
        <taxon>Betaproteobacteria</taxon>
        <taxon>Neisseriales</taxon>
        <taxon>Neisseriaceae</taxon>
        <taxon>Aquella</taxon>
    </lineage>
</organism>
<evidence type="ECO:0000313" key="7">
    <source>
        <dbReference type="Proteomes" id="UP000236655"/>
    </source>
</evidence>
<dbReference type="SUPFAM" id="SSF53686">
    <property type="entry name" value="Tryptophan synthase beta subunit-like PLP-dependent enzymes"/>
    <property type="match status" value="1"/>
</dbReference>
<accession>A0A2I7N9L9</accession>
<evidence type="ECO:0000256" key="3">
    <source>
        <dbReference type="ARBA" id="ARBA00022898"/>
    </source>
</evidence>
<keyword evidence="7" id="KW-1185">Reference proteome</keyword>
<dbReference type="KEGG" id="nba:CUN60_00805"/>
<dbReference type="InterPro" id="IPR036052">
    <property type="entry name" value="TrpB-like_PALP_sf"/>
</dbReference>
<evidence type="ECO:0000256" key="5">
    <source>
        <dbReference type="PIRSR" id="PIRSR006278-2"/>
    </source>
</evidence>